<protein>
    <recommendedName>
        <fullName evidence="5">UPF0397 protein EDD78_107171</fullName>
    </recommendedName>
</protein>
<feature type="transmembrane region" description="Helical" evidence="5">
    <location>
        <begin position="115"/>
        <end position="137"/>
    </location>
</feature>
<dbReference type="OrthoDB" id="4550662at2"/>
<comment type="subcellular location">
    <subcellularLocation>
        <location evidence="5">Cell membrane</location>
        <topology evidence="5">Multi-pass membrane protein</topology>
    </subcellularLocation>
</comment>
<keyword evidence="4 5" id="KW-0472">Membrane</keyword>
<name>A0A9X8Y7Y9_9FIRM</name>
<dbReference type="GO" id="GO:0005886">
    <property type="term" value="C:plasma membrane"/>
    <property type="evidence" value="ECO:0007669"/>
    <property type="project" value="UniProtKB-SubCell"/>
</dbReference>
<dbReference type="Proteomes" id="UP000294682">
    <property type="component" value="Unassembled WGS sequence"/>
</dbReference>
<evidence type="ECO:0000256" key="3">
    <source>
        <dbReference type="ARBA" id="ARBA00022989"/>
    </source>
</evidence>
<feature type="transmembrane region" description="Helical" evidence="5">
    <location>
        <begin position="6"/>
        <end position="30"/>
    </location>
</feature>
<evidence type="ECO:0000256" key="4">
    <source>
        <dbReference type="ARBA" id="ARBA00023136"/>
    </source>
</evidence>
<evidence type="ECO:0000313" key="7">
    <source>
        <dbReference type="Proteomes" id="UP000294682"/>
    </source>
</evidence>
<dbReference type="PANTHER" id="PTHR37815">
    <property type="entry name" value="UPF0397 PROTEIN BC_2624-RELATED"/>
    <property type="match status" value="1"/>
</dbReference>
<dbReference type="RefSeq" id="WP_079698506.1">
    <property type="nucleotide sequence ID" value="NZ_JADNAH010000021.1"/>
</dbReference>
<evidence type="ECO:0000256" key="2">
    <source>
        <dbReference type="ARBA" id="ARBA00022692"/>
    </source>
</evidence>
<comment type="similarity">
    <text evidence="5">Belongs to the UPF0397 family.</text>
</comment>
<evidence type="ECO:0000256" key="1">
    <source>
        <dbReference type="ARBA" id="ARBA00022475"/>
    </source>
</evidence>
<dbReference type="InterPro" id="IPR022914">
    <property type="entry name" value="UPF0397"/>
</dbReference>
<evidence type="ECO:0000256" key="5">
    <source>
        <dbReference type="HAMAP-Rule" id="MF_01572"/>
    </source>
</evidence>
<evidence type="ECO:0000313" key="6">
    <source>
        <dbReference type="EMBL" id="TCL43067.1"/>
    </source>
</evidence>
<dbReference type="Pfam" id="PF07155">
    <property type="entry name" value="ECF-ribofla_trS"/>
    <property type="match status" value="1"/>
</dbReference>
<dbReference type="PANTHER" id="PTHR37815:SF3">
    <property type="entry name" value="UPF0397 PROTEIN SPR0429"/>
    <property type="match status" value="1"/>
</dbReference>
<dbReference type="NCBIfam" id="NF010182">
    <property type="entry name" value="PRK13661.1"/>
    <property type="match status" value="1"/>
</dbReference>
<dbReference type="Gene3D" id="1.10.1760.20">
    <property type="match status" value="1"/>
</dbReference>
<gene>
    <name evidence="6" type="ORF">EDD78_107171</name>
</gene>
<dbReference type="AlphaFoldDB" id="A0A9X8Y7Y9"/>
<keyword evidence="3 5" id="KW-1133">Transmembrane helix</keyword>
<dbReference type="InterPro" id="IPR009825">
    <property type="entry name" value="ECF_substrate-spec-like"/>
</dbReference>
<keyword evidence="2 5" id="KW-0812">Transmembrane</keyword>
<feature type="transmembrane region" description="Helical" evidence="5">
    <location>
        <begin position="42"/>
        <end position="65"/>
    </location>
</feature>
<dbReference type="EMBL" id="SLUK01000007">
    <property type="protein sequence ID" value="TCL43067.1"/>
    <property type="molecule type" value="Genomic_DNA"/>
</dbReference>
<accession>A0A9X8Y7Y9</accession>
<dbReference type="HAMAP" id="MF_01572">
    <property type="entry name" value="UPF0397"/>
    <property type="match status" value="1"/>
</dbReference>
<reference evidence="6 7" key="1">
    <citation type="submission" date="2019-03" db="EMBL/GenBank/DDBJ databases">
        <title>Genomic Encyclopedia of Type Strains, Phase IV (KMG-IV): sequencing the most valuable type-strain genomes for metagenomic binning, comparative biology and taxonomic classification.</title>
        <authorList>
            <person name="Goeker M."/>
        </authorList>
    </citation>
    <scope>NUCLEOTIDE SEQUENCE [LARGE SCALE GENOMIC DNA]</scope>
    <source>
        <strain evidence="6 7">DSM 100433</strain>
    </source>
</reference>
<sequence>MNKKFSIKTVVAIGIGAAVFVVLGRFAAIPTPIPNTTINTQYAFLAVMAMLFGPLAGALIAFIGHLLIDLTAYGSPWMSWIFASGVAGLLMGLFMKKIDVSNGEFGKKEIITFNVAQVIAHAVAWILVAPALDVVIYAEVASKVFTQGIVAFIANVITTGVIGTILAVAYAKTRTKKGSLDKE</sequence>
<proteinExistence type="inferred from homology"/>
<keyword evidence="1 5" id="KW-1003">Cell membrane</keyword>
<feature type="transmembrane region" description="Helical" evidence="5">
    <location>
        <begin position="149"/>
        <end position="171"/>
    </location>
</feature>
<organism evidence="6 7">
    <name type="scientific">Harryflintia acetispora</name>
    <dbReference type="NCBI Taxonomy" id="1849041"/>
    <lineage>
        <taxon>Bacteria</taxon>
        <taxon>Bacillati</taxon>
        <taxon>Bacillota</taxon>
        <taxon>Clostridia</taxon>
        <taxon>Eubacteriales</taxon>
        <taxon>Oscillospiraceae</taxon>
        <taxon>Harryflintia</taxon>
    </lineage>
</organism>
<comment type="caution">
    <text evidence="6">The sequence shown here is derived from an EMBL/GenBank/DDBJ whole genome shotgun (WGS) entry which is preliminary data.</text>
</comment>
<keyword evidence="7" id="KW-1185">Reference proteome</keyword>
<feature type="transmembrane region" description="Helical" evidence="5">
    <location>
        <begin position="77"/>
        <end position="95"/>
    </location>
</feature>